<feature type="compositionally biased region" description="Basic and acidic residues" evidence="11">
    <location>
        <begin position="805"/>
        <end position="815"/>
    </location>
</feature>
<dbReference type="InterPro" id="IPR008991">
    <property type="entry name" value="Translation_prot_SH3-like_sf"/>
</dbReference>
<evidence type="ECO:0000313" key="14">
    <source>
        <dbReference type="EMBL" id="WOG81980.1"/>
    </source>
</evidence>
<feature type="domain" description="KOW" evidence="13">
    <location>
        <begin position="711"/>
        <end position="738"/>
    </location>
</feature>
<dbReference type="GO" id="GO:0003729">
    <property type="term" value="F:mRNA binding"/>
    <property type="evidence" value="ECO:0007669"/>
    <property type="project" value="TreeGrafter"/>
</dbReference>
<dbReference type="CDD" id="cd06084">
    <property type="entry name" value="KOW_Spt5_4"/>
    <property type="match status" value="1"/>
</dbReference>
<dbReference type="Pfam" id="PF23287">
    <property type="entry name" value="KOW7_SPT5"/>
    <property type="match status" value="1"/>
</dbReference>
<dbReference type="PANTHER" id="PTHR11125:SF7">
    <property type="entry name" value="TRANSCRIPTION ELONGATION FACTOR SPT5"/>
    <property type="match status" value="1"/>
</dbReference>
<feature type="domain" description="KOW" evidence="13">
    <location>
        <begin position="619"/>
        <end position="646"/>
    </location>
</feature>
<dbReference type="FunFam" id="2.30.30.30:FF:000027">
    <property type="entry name" value="Transcription elongation factor SPT5"/>
    <property type="match status" value="1"/>
</dbReference>
<dbReference type="CDD" id="cd06086">
    <property type="entry name" value="KOW_Spt5_6"/>
    <property type="match status" value="1"/>
</dbReference>
<dbReference type="AlphaFoldDB" id="A0AAF0W261"/>
<dbReference type="Pfam" id="PF03439">
    <property type="entry name" value="Spt5-NGN"/>
    <property type="match status" value="1"/>
</dbReference>
<keyword evidence="3" id="KW-0678">Repressor</keyword>
<evidence type="ECO:0000256" key="6">
    <source>
        <dbReference type="ARBA" id="ARBA00023015"/>
    </source>
</evidence>
<feature type="domain" description="KOW" evidence="13">
    <location>
        <begin position="495"/>
        <end position="522"/>
    </location>
</feature>
<evidence type="ECO:0000256" key="9">
    <source>
        <dbReference type="ARBA" id="ARBA00023242"/>
    </source>
</evidence>
<dbReference type="SMART" id="SM00738">
    <property type="entry name" value="NGN"/>
    <property type="match status" value="1"/>
</dbReference>
<dbReference type="CDD" id="cd06082">
    <property type="entry name" value="KOW_Spt5_2"/>
    <property type="match status" value="1"/>
</dbReference>
<dbReference type="Gene3D" id="3.30.70.940">
    <property type="entry name" value="NusG, N-terminal domain"/>
    <property type="match status" value="1"/>
</dbReference>
<dbReference type="InterPro" id="IPR022581">
    <property type="entry name" value="Spt5_N"/>
</dbReference>
<dbReference type="CDD" id="cd06081">
    <property type="entry name" value="KOW_Spt5_1"/>
    <property type="match status" value="1"/>
</dbReference>
<feature type="region of interest" description="Disordered" evidence="11">
    <location>
        <begin position="1"/>
        <end position="98"/>
    </location>
</feature>
<dbReference type="FunFam" id="2.30.30.30:FF:000028">
    <property type="entry name" value="Transcription elongation factor SPT5"/>
    <property type="match status" value="1"/>
</dbReference>
<sequence>MSRRHDDDDNDNDDLEPEEGEEEEGEEYDDHKSSRKRPRSHFIDDAAEEDDDEDGYDEEEEEEEYDDDEDEEYEGKARKRGDRGKGGAKKKKKKKKKNAGLEDFLDIYADVDSDDEVEDEGPDDDGFIVDNGTDLPYDEDSRQVQRRPLLPREDDQEDLDTIMEKLKARYARASQAEYDEEATEVEQQALLPSVRDPKLWMVKCAIGHEREVAVCLMQKCIDRGPDLQIRSAIALDHLKNYIYIEVDKEAHVTEACKGMRNIFTGSKILLVPIKEMTDVLSVRSKAIELSKDTWVRMKIGTYKGDLAKVVEVDNVRQRVTVKLIPRIDLQALANKLENREVPKKKTFTPPPRFMNVDEAREMHIHVERRRDPMTGDYFENINGMMFKEGFLYKTVSVKCITTSSIQPSFDELEKFRQPDENGDDDMAGLSTLFANLKKGHFMKGTALDRVIIVKGDLKNLKGVVEKVDEGTVHIKPYDEGLPKTLAVSEKELCKYFQPGNHVKVVSGATEGATGMVVTVERHLVNIVSDTTKEVIQVFSDNVVASSEVTSGKTRIGDYELHDPVMLGDMSFGVIIRVDNETFQVLKGGYHRPKIVLVRLRDIKYKIERKNSALDPSRNIIAVKDIVKILDGPFEGKQGPVEHIYKGILFIYDRHHLEHAGYIFLLSPNLGNPASRFAPKTHHFVPQSPCKMPRGGHQMNSGGRFGRGRGHQSLIGTTIKVHVGSFKGCKGIIKEVKGQTVLVELEAQMKIVTVNRDAIVDIVTSSTPREPPRYGAGSETPMHPSRTPMHPYMTPMRDSGVTPIHDGMRTPMRDRAWNPYTPMSPPRDNWEEGNPASWGTSPHYQPGSPSKTYEAPTPGSSWANTPSGSYTEAGTPRESSLSYANAPSPYLPSTPGGQPPMTPSSAYLPGTPGGQPMTPGGGGLNLLSPVLGGDQEGPRILPNILVNVRRLADETSLGVVRELLSDGSCKVVLGPSGSGEAVTVFPDEVEVVVPRKSDKIKIMGGIHQGATGKLIGVDGTDGIVKLDDNLEVKILDMAILAKQA</sequence>
<dbReference type="InterPro" id="IPR057934">
    <property type="entry name" value="KOW_Spt5_7"/>
</dbReference>
<evidence type="ECO:0000259" key="13">
    <source>
        <dbReference type="SMART" id="SM00739"/>
    </source>
</evidence>
<feature type="domain" description="NusG-like N-terminal" evidence="12">
    <location>
        <begin position="196"/>
        <end position="283"/>
    </location>
</feature>
<dbReference type="Pfam" id="PF23037">
    <property type="entry name" value="KOWx_SPT5"/>
    <property type="match status" value="1"/>
</dbReference>
<dbReference type="GO" id="GO:0032044">
    <property type="term" value="C:DSIF complex"/>
    <property type="evidence" value="ECO:0007669"/>
    <property type="project" value="TreeGrafter"/>
</dbReference>
<dbReference type="CDD" id="cd06083">
    <property type="entry name" value="KOW_Spt5_3"/>
    <property type="match status" value="1"/>
</dbReference>
<feature type="compositionally biased region" description="Polar residues" evidence="11">
    <location>
        <begin position="836"/>
        <end position="850"/>
    </location>
</feature>
<dbReference type="PIRSF" id="PIRSF036945">
    <property type="entry name" value="Spt5"/>
    <property type="match status" value="1"/>
</dbReference>
<dbReference type="EMBL" id="CP093343">
    <property type="protein sequence ID" value="WOG81980.1"/>
    <property type="molecule type" value="Genomic_DNA"/>
</dbReference>
<evidence type="ECO:0000256" key="1">
    <source>
        <dbReference type="ARBA" id="ARBA00004123"/>
    </source>
</evidence>
<dbReference type="InterPro" id="IPR041976">
    <property type="entry name" value="KOW_Spt5_3"/>
</dbReference>
<accession>A0AAF0W261</accession>
<feature type="compositionally biased region" description="Polar residues" evidence="11">
    <location>
        <begin position="857"/>
        <end position="884"/>
    </location>
</feature>
<evidence type="ECO:0000256" key="4">
    <source>
        <dbReference type="ARBA" id="ARBA00022553"/>
    </source>
</evidence>
<keyword evidence="7" id="KW-0010">Activator</keyword>
<reference evidence="14" key="1">
    <citation type="journal article" date="2016" name="Nat. Genet.">
        <title>A high-quality carrot genome assembly provides new insights into carotenoid accumulation and asterid genome evolution.</title>
        <authorList>
            <person name="Iorizzo M."/>
            <person name="Ellison S."/>
            <person name="Senalik D."/>
            <person name="Zeng P."/>
            <person name="Satapoomin P."/>
            <person name="Huang J."/>
            <person name="Bowman M."/>
            <person name="Iovene M."/>
            <person name="Sanseverino W."/>
            <person name="Cavagnaro P."/>
            <person name="Yildiz M."/>
            <person name="Macko-Podgorni A."/>
            <person name="Moranska E."/>
            <person name="Grzebelus E."/>
            <person name="Grzebelus D."/>
            <person name="Ashrafi H."/>
            <person name="Zheng Z."/>
            <person name="Cheng S."/>
            <person name="Spooner D."/>
            <person name="Van Deynze A."/>
            <person name="Simon P."/>
        </authorList>
    </citation>
    <scope>NUCLEOTIDE SEQUENCE</scope>
    <source>
        <tissue evidence="14">Leaf</tissue>
    </source>
</reference>
<dbReference type="Proteomes" id="UP000077755">
    <property type="component" value="Chromosome 1"/>
</dbReference>
<feature type="domain" description="KOW" evidence="13">
    <location>
        <begin position="440"/>
        <end position="470"/>
    </location>
</feature>
<evidence type="ECO:0000256" key="5">
    <source>
        <dbReference type="ARBA" id="ARBA00022737"/>
    </source>
</evidence>
<feature type="compositionally biased region" description="Pro residues" evidence="11">
    <location>
        <begin position="888"/>
        <end position="901"/>
    </location>
</feature>
<evidence type="ECO:0000256" key="11">
    <source>
        <dbReference type="SAM" id="MobiDB-lite"/>
    </source>
</evidence>
<comment type="similarity">
    <text evidence="2 10">Belongs to the SPT5 family.</text>
</comment>
<dbReference type="InterPro" id="IPR005824">
    <property type="entry name" value="KOW"/>
</dbReference>
<dbReference type="InterPro" id="IPR057935">
    <property type="entry name" value="KOW_Spt5_6_plant"/>
</dbReference>
<dbReference type="Pfam" id="PF23290">
    <property type="entry name" value="KOW5_SPT5"/>
    <property type="match status" value="1"/>
</dbReference>
<evidence type="ECO:0000256" key="8">
    <source>
        <dbReference type="ARBA" id="ARBA00023163"/>
    </source>
</evidence>
<dbReference type="Pfam" id="PF23291">
    <property type="entry name" value="KOW4_SPT5"/>
    <property type="match status" value="1"/>
</dbReference>
<dbReference type="InterPro" id="IPR057936">
    <property type="entry name" value="KOWx_Spt5"/>
</dbReference>
<feature type="region of interest" description="Disordered" evidence="11">
    <location>
        <begin position="804"/>
        <end position="929"/>
    </location>
</feature>
<dbReference type="SMART" id="SM00739">
    <property type="entry name" value="KOW"/>
    <property type="match status" value="6"/>
</dbReference>
<name>A0AAF0W261_DAUCS</name>
<comment type="subcellular location">
    <subcellularLocation>
        <location evidence="1 10">Nucleus</location>
    </subcellularLocation>
</comment>
<dbReference type="SUPFAM" id="SSF50104">
    <property type="entry name" value="Translation proteins SH3-like domain"/>
    <property type="match status" value="1"/>
</dbReference>
<dbReference type="GO" id="GO:0032784">
    <property type="term" value="P:regulation of DNA-templated transcription elongation"/>
    <property type="evidence" value="ECO:0007669"/>
    <property type="project" value="InterPro"/>
</dbReference>
<dbReference type="InterPro" id="IPR014722">
    <property type="entry name" value="Rib_uL2_dom2"/>
</dbReference>
<evidence type="ECO:0000259" key="12">
    <source>
        <dbReference type="SMART" id="SM00738"/>
    </source>
</evidence>
<feature type="domain" description="KOW" evidence="13">
    <location>
        <begin position="992"/>
        <end position="1019"/>
    </location>
</feature>
<dbReference type="CDD" id="cd09888">
    <property type="entry name" value="NGN_Euk"/>
    <property type="match status" value="1"/>
</dbReference>
<dbReference type="PANTHER" id="PTHR11125">
    <property type="entry name" value="SUPPRESSOR OF TY 5"/>
    <property type="match status" value="1"/>
</dbReference>
<dbReference type="Gene3D" id="2.30.30.30">
    <property type="match status" value="4"/>
</dbReference>
<dbReference type="GO" id="GO:0006357">
    <property type="term" value="P:regulation of transcription by RNA polymerase II"/>
    <property type="evidence" value="ECO:0007669"/>
    <property type="project" value="InterPro"/>
</dbReference>
<keyword evidence="8 10" id="KW-0804">Transcription</keyword>
<dbReference type="Pfam" id="PF11942">
    <property type="entry name" value="Spt5_N"/>
    <property type="match status" value="1"/>
</dbReference>
<evidence type="ECO:0000256" key="2">
    <source>
        <dbReference type="ARBA" id="ARBA00006956"/>
    </source>
</evidence>
<evidence type="ECO:0000313" key="15">
    <source>
        <dbReference type="Proteomes" id="UP000077755"/>
    </source>
</evidence>
<proteinExistence type="inferred from homology"/>
<dbReference type="Pfam" id="PF23284">
    <property type="entry name" value="KOW2_Spt5"/>
    <property type="match status" value="1"/>
</dbReference>
<dbReference type="InterPro" id="IPR041978">
    <property type="entry name" value="KOW_Spt5_5"/>
</dbReference>
<feature type="compositionally biased region" description="Acidic residues" evidence="11">
    <location>
        <begin position="112"/>
        <end position="127"/>
    </location>
</feature>
<evidence type="ECO:0000256" key="3">
    <source>
        <dbReference type="ARBA" id="ARBA00022491"/>
    </source>
</evidence>
<keyword evidence="4" id="KW-0597">Phosphoprotein</keyword>
<feature type="region of interest" description="Disordered" evidence="11">
    <location>
        <begin position="763"/>
        <end position="784"/>
    </location>
</feature>
<reference evidence="14" key="2">
    <citation type="submission" date="2022-03" db="EMBL/GenBank/DDBJ databases">
        <title>Draft title - Genomic analysis of global carrot germplasm unveils the trajectory of domestication and the origin of high carotenoid orange carrot.</title>
        <authorList>
            <person name="Iorizzo M."/>
            <person name="Ellison S."/>
            <person name="Senalik D."/>
            <person name="Macko-Podgorni A."/>
            <person name="Grzebelus D."/>
            <person name="Bostan H."/>
            <person name="Rolling W."/>
            <person name="Curaba J."/>
            <person name="Simon P."/>
        </authorList>
    </citation>
    <scope>NUCLEOTIDE SEQUENCE</scope>
    <source>
        <tissue evidence="14">Leaf</tissue>
    </source>
</reference>
<organism evidence="14 15">
    <name type="scientific">Daucus carota subsp. sativus</name>
    <name type="common">Carrot</name>
    <dbReference type="NCBI Taxonomy" id="79200"/>
    <lineage>
        <taxon>Eukaryota</taxon>
        <taxon>Viridiplantae</taxon>
        <taxon>Streptophyta</taxon>
        <taxon>Embryophyta</taxon>
        <taxon>Tracheophyta</taxon>
        <taxon>Spermatophyta</taxon>
        <taxon>Magnoliopsida</taxon>
        <taxon>eudicotyledons</taxon>
        <taxon>Gunneridae</taxon>
        <taxon>Pentapetalae</taxon>
        <taxon>asterids</taxon>
        <taxon>campanulids</taxon>
        <taxon>Apiales</taxon>
        <taxon>Apiaceae</taxon>
        <taxon>Apioideae</taxon>
        <taxon>Scandiceae</taxon>
        <taxon>Daucinae</taxon>
        <taxon>Daucus</taxon>
        <taxon>Daucus sect. Daucus</taxon>
    </lineage>
</organism>
<protein>
    <recommendedName>
        <fullName evidence="10">Transcription elongation factor SPT5</fullName>
    </recommendedName>
</protein>
<dbReference type="Pfam" id="PF23038">
    <property type="entry name" value="KOW6_SPT51-2"/>
    <property type="match status" value="1"/>
</dbReference>
<evidence type="ECO:0000256" key="10">
    <source>
        <dbReference type="PIRNR" id="PIRNR036945"/>
    </source>
</evidence>
<dbReference type="InterPro" id="IPR006645">
    <property type="entry name" value="NGN-like_dom"/>
</dbReference>
<dbReference type="GO" id="GO:0006368">
    <property type="term" value="P:transcription elongation by RNA polymerase II"/>
    <property type="evidence" value="ECO:0007669"/>
    <property type="project" value="TreeGrafter"/>
</dbReference>
<evidence type="ECO:0000256" key="7">
    <source>
        <dbReference type="ARBA" id="ARBA00023159"/>
    </source>
</evidence>
<keyword evidence="5" id="KW-0677">Repeat</keyword>
<dbReference type="InterPro" id="IPR039385">
    <property type="entry name" value="NGN_Euk"/>
</dbReference>
<dbReference type="InterPro" id="IPR036735">
    <property type="entry name" value="NGN_dom_sf"/>
</dbReference>
<dbReference type="FunFam" id="3.30.70.940:FF:000007">
    <property type="entry name" value="Transcription elongation factor SPT5"/>
    <property type="match status" value="1"/>
</dbReference>
<feature type="compositionally biased region" description="Basic residues" evidence="11">
    <location>
        <begin position="77"/>
        <end position="98"/>
    </location>
</feature>
<keyword evidence="6" id="KW-0805">Transcription regulation</keyword>
<dbReference type="InterPro" id="IPR039659">
    <property type="entry name" value="SPT5"/>
</dbReference>
<keyword evidence="9 10" id="KW-0539">Nucleus</keyword>
<gene>
    <name evidence="14" type="ORF">DCAR_0101139</name>
</gene>
<feature type="compositionally biased region" description="Acidic residues" evidence="11">
    <location>
        <begin position="45"/>
        <end position="73"/>
    </location>
</feature>
<dbReference type="InterPro" id="IPR041973">
    <property type="entry name" value="KOW_Spt5_1"/>
</dbReference>
<keyword evidence="15" id="KW-1185">Reference proteome</keyword>
<dbReference type="InterPro" id="IPR017071">
    <property type="entry name" value="TF_Spt5_eukaryote"/>
</dbReference>
<feature type="domain" description="KOW" evidence="13">
    <location>
        <begin position="288"/>
        <end position="315"/>
    </location>
</feature>
<feature type="region of interest" description="Disordered" evidence="11">
    <location>
        <begin position="112"/>
        <end position="149"/>
    </location>
</feature>
<dbReference type="InterPro" id="IPR041975">
    <property type="entry name" value="KOW_Spt5_2"/>
</dbReference>
<dbReference type="InterPro" id="IPR041977">
    <property type="entry name" value="KOW_Spt5_4"/>
</dbReference>
<dbReference type="InterPro" id="IPR005100">
    <property type="entry name" value="NGN-domain"/>
</dbReference>
<feature type="compositionally biased region" description="Acidic residues" evidence="11">
    <location>
        <begin position="8"/>
        <end position="28"/>
    </location>
</feature>
<dbReference type="Pfam" id="PF23042">
    <property type="entry name" value="KOW1_SPT5"/>
    <property type="match status" value="1"/>
</dbReference>